<dbReference type="InterPro" id="IPR001245">
    <property type="entry name" value="Ser-Thr/Tyr_kinase_cat_dom"/>
</dbReference>
<evidence type="ECO:0000256" key="15">
    <source>
        <dbReference type="ARBA" id="ARBA00048679"/>
    </source>
</evidence>
<feature type="signal peptide" evidence="20">
    <location>
        <begin position="1"/>
        <end position="24"/>
    </location>
</feature>
<evidence type="ECO:0000256" key="20">
    <source>
        <dbReference type="SAM" id="SignalP"/>
    </source>
</evidence>
<dbReference type="InterPro" id="IPR001480">
    <property type="entry name" value="Bulb-type_lectin_dom"/>
</dbReference>
<keyword evidence="10 19" id="KW-1133">Transmembrane helix</keyword>
<dbReference type="Pfam" id="PF08276">
    <property type="entry name" value="PAN_2"/>
    <property type="match status" value="1"/>
</dbReference>
<evidence type="ECO:0000256" key="4">
    <source>
        <dbReference type="ARBA" id="ARBA00022679"/>
    </source>
</evidence>
<dbReference type="InterPro" id="IPR021820">
    <property type="entry name" value="S-locus_recpt_kinase_C"/>
</dbReference>
<organism evidence="25">
    <name type="scientific">Rhizophora mucronata</name>
    <name type="common">Asiatic mangrove</name>
    <dbReference type="NCBI Taxonomy" id="61149"/>
    <lineage>
        <taxon>Eukaryota</taxon>
        <taxon>Viridiplantae</taxon>
        <taxon>Streptophyta</taxon>
        <taxon>Embryophyta</taxon>
        <taxon>Tracheophyta</taxon>
        <taxon>Spermatophyta</taxon>
        <taxon>Magnoliopsida</taxon>
        <taxon>eudicotyledons</taxon>
        <taxon>Gunneridae</taxon>
        <taxon>Pentapetalae</taxon>
        <taxon>rosids</taxon>
        <taxon>fabids</taxon>
        <taxon>Malpighiales</taxon>
        <taxon>Rhizophoraceae</taxon>
        <taxon>Rhizophora</taxon>
    </lineage>
</organism>
<evidence type="ECO:0000256" key="10">
    <source>
        <dbReference type="ARBA" id="ARBA00022989"/>
    </source>
</evidence>
<evidence type="ECO:0000256" key="5">
    <source>
        <dbReference type="ARBA" id="ARBA00022692"/>
    </source>
</evidence>
<dbReference type="InterPro" id="IPR000719">
    <property type="entry name" value="Prot_kinase_dom"/>
</dbReference>
<sequence length="837" mass="93558">MNTVKGSITKWLLLLFLVFPSCTSTTDTITPSNPIRDGDVLVSSGQSWALGFFSPNNSTRRYVGIWYYKVPEQTVIWAANRDHPINGTSGTLTINPQGNLVVYEDNQSVVPVWSTNASASAANNYSVARLLDTGNLVLVQQHSKRVLWQSFDYPTDTLLPFMKLGLNRRTGFIWFLSSWKSRDDPGIGDVFFRIDPIGYPQLFLYKGSRPLWRGGPWTGLRWSGVPQMTNTYIFRVNFVNNDDEVSIAYGVNKVSNSPIFTKMMVNESGYVQRSTWNDHDHRWIEFWSAPKEQCDNYGECGANSYCDPYGDPGKFICNCVPGYEPKSPRDWYLRDGSRGCIRKPGSSACRSNEGFVKLARVKVPDTSVARADMGLSLKQCEQKCLENCSCTAYASADERGSGCLMWFGDMVDTRSYSNVGQDILIRVDAAELAKYEKSKSPLAKRGIKAVLIVSVALASFFILFFVYWFVKRKRKAEDEHVFTSSTYLEDSPAREEHCERGTPTDLPLFDLSTIAAATNNFSTDNMLGEGGFGAVYKGILHDGKEIAVKRLSKNSGQGSGEFMTEVALIAKLQHRNLVRILGCCIKNREKMLVYEYLPNKSLDSVIFDETKRAQLDWPMRFNIICGVARGILYLHQDSRLRIIHRDLKASNVLLDASMNPKISDFGMARIVGVDEIEATTRRIVGTYGYMSPEYAMQGLFSVKSDVYSFGVLLLEIIAGHKNSAYFEESNSSTLVGYVWELWREGRTMEIVDLSLAGSCPEHEVLRCIQIGLLCVQESAVDRPTMSTVIFMLSNDTILPSPKQPAFILKGSCNSGGPSTSEGAKTVNDVTITLLQAR</sequence>
<dbReference type="GO" id="GO:0005886">
    <property type="term" value="C:plasma membrane"/>
    <property type="evidence" value="ECO:0007669"/>
    <property type="project" value="UniProtKB-SubCell"/>
</dbReference>
<dbReference type="PROSITE" id="PS00107">
    <property type="entry name" value="PROTEIN_KINASE_ATP"/>
    <property type="match status" value="1"/>
</dbReference>
<evidence type="ECO:0000256" key="3">
    <source>
        <dbReference type="ARBA" id="ARBA00022527"/>
    </source>
</evidence>
<dbReference type="Gene3D" id="3.30.200.20">
    <property type="entry name" value="Phosphorylase Kinase, domain 1"/>
    <property type="match status" value="1"/>
</dbReference>
<dbReference type="SUPFAM" id="SSF56112">
    <property type="entry name" value="Protein kinase-like (PK-like)"/>
    <property type="match status" value="1"/>
</dbReference>
<evidence type="ECO:0000256" key="12">
    <source>
        <dbReference type="ARBA" id="ARBA00023157"/>
    </source>
</evidence>
<dbReference type="EMBL" id="GGEC01000434">
    <property type="protein sequence ID" value="MBW80917.1"/>
    <property type="molecule type" value="Transcribed_RNA"/>
</dbReference>
<evidence type="ECO:0000256" key="2">
    <source>
        <dbReference type="ARBA" id="ARBA00022475"/>
    </source>
</evidence>
<protein>
    <recommendedName>
        <fullName evidence="16">Receptor-like serine/threonine-protein kinase</fullName>
        <ecNumber evidence="16">2.7.11.1</ecNumber>
    </recommendedName>
</protein>
<dbReference type="SMART" id="SM00220">
    <property type="entry name" value="S_TKc"/>
    <property type="match status" value="1"/>
</dbReference>
<evidence type="ECO:0000256" key="18">
    <source>
        <dbReference type="PROSITE-ProRule" id="PRU10141"/>
    </source>
</evidence>
<dbReference type="AlphaFoldDB" id="A0A2P2IIC6"/>
<feature type="domain" description="Bulb-type lectin" evidence="23">
    <location>
        <begin position="26"/>
        <end position="151"/>
    </location>
</feature>
<dbReference type="PROSITE" id="PS50011">
    <property type="entry name" value="PROTEIN_KINASE_DOM"/>
    <property type="match status" value="1"/>
</dbReference>
<evidence type="ECO:0000256" key="14">
    <source>
        <dbReference type="ARBA" id="ARBA00047899"/>
    </source>
</evidence>
<keyword evidence="8 16" id="KW-0418">Kinase</keyword>
<keyword evidence="3 16" id="KW-0723">Serine/threonine-protein kinase</keyword>
<keyword evidence="12 17" id="KW-1015">Disulfide bond</keyword>
<dbReference type="InterPro" id="IPR017441">
    <property type="entry name" value="Protein_kinase_ATP_BS"/>
</dbReference>
<dbReference type="Pfam" id="PF01453">
    <property type="entry name" value="B_lectin"/>
    <property type="match status" value="1"/>
</dbReference>
<keyword evidence="11 19" id="KW-0472">Membrane</keyword>
<feature type="transmembrane region" description="Helical" evidence="19">
    <location>
        <begin position="449"/>
        <end position="470"/>
    </location>
</feature>
<dbReference type="GO" id="GO:0106310">
    <property type="term" value="F:protein serine kinase activity"/>
    <property type="evidence" value="ECO:0007669"/>
    <property type="project" value="RHEA"/>
</dbReference>
<dbReference type="InterPro" id="IPR000858">
    <property type="entry name" value="S_locus_glycoprot_dom"/>
</dbReference>
<evidence type="ECO:0000256" key="11">
    <source>
        <dbReference type="ARBA" id="ARBA00023136"/>
    </source>
</evidence>
<evidence type="ECO:0000259" key="23">
    <source>
        <dbReference type="PROSITE" id="PS50927"/>
    </source>
</evidence>
<keyword evidence="9 16" id="KW-0067">ATP-binding</keyword>
<feature type="disulfide bond" evidence="17">
    <location>
        <begin position="300"/>
        <end position="317"/>
    </location>
</feature>
<dbReference type="CDD" id="cd01098">
    <property type="entry name" value="PAN_AP_plant"/>
    <property type="match status" value="1"/>
</dbReference>
<evidence type="ECO:0000256" key="1">
    <source>
        <dbReference type="ARBA" id="ARBA00004251"/>
    </source>
</evidence>
<dbReference type="GO" id="GO:0004674">
    <property type="term" value="F:protein serine/threonine kinase activity"/>
    <property type="evidence" value="ECO:0007669"/>
    <property type="project" value="UniProtKB-KW"/>
</dbReference>
<dbReference type="InterPro" id="IPR011009">
    <property type="entry name" value="Kinase-like_dom_sf"/>
</dbReference>
<dbReference type="Pfam" id="PF07714">
    <property type="entry name" value="PK_Tyr_Ser-Thr"/>
    <property type="match status" value="1"/>
</dbReference>
<dbReference type="EC" id="2.7.11.1" evidence="16"/>
<proteinExistence type="inferred from homology"/>
<evidence type="ECO:0000256" key="16">
    <source>
        <dbReference type="PIRNR" id="PIRNR000641"/>
    </source>
</evidence>
<dbReference type="InterPro" id="IPR024171">
    <property type="entry name" value="SRK-like_kinase"/>
</dbReference>
<dbReference type="Pfam" id="PF00954">
    <property type="entry name" value="S_locus_glycop"/>
    <property type="match status" value="1"/>
</dbReference>
<dbReference type="GO" id="GO:0005524">
    <property type="term" value="F:ATP binding"/>
    <property type="evidence" value="ECO:0007669"/>
    <property type="project" value="UniProtKB-UniRule"/>
</dbReference>
<keyword evidence="5 19" id="KW-0812">Transmembrane</keyword>
<dbReference type="PANTHER" id="PTHR27002:SF1095">
    <property type="entry name" value="G-TYPE LECTIN S-RECEPTOR-LIKE SERINE_THREONINE-PROTEIN KINASE RKS1"/>
    <property type="match status" value="1"/>
</dbReference>
<comment type="catalytic activity">
    <reaction evidence="14 16">
        <text>L-threonyl-[protein] + ATP = O-phospho-L-threonyl-[protein] + ADP + H(+)</text>
        <dbReference type="Rhea" id="RHEA:46608"/>
        <dbReference type="Rhea" id="RHEA-COMP:11060"/>
        <dbReference type="Rhea" id="RHEA-COMP:11605"/>
        <dbReference type="ChEBI" id="CHEBI:15378"/>
        <dbReference type="ChEBI" id="CHEBI:30013"/>
        <dbReference type="ChEBI" id="CHEBI:30616"/>
        <dbReference type="ChEBI" id="CHEBI:61977"/>
        <dbReference type="ChEBI" id="CHEBI:456216"/>
        <dbReference type="EC" id="2.7.11.1"/>
    </reaction>
</comment>
<keyword evidence="13" id="KW-0325">Glycoprotein</keyword>
<evidence type="ECO:0000256" key="17">
    <source>
        <dbReference type="PROSITE-ProRule" id="PRU00076"/>
    </source>
</evidence>
<keyword evidence="7 16" id="KW-0547">Nucleotide-binding</keyword>
<comment type="similarity">
    <text evidence="16">Belongs to the protein kinase superfamily. Ser/Thr protein kinase family.</text>
</comment>
<dbReference type="PROSITE" id="PS50927">
    <property type="entry name" value="BULB_LECTIN"/>
    <property type="match status" value="1"/>
</dbReference>
<evidence type="ECO:0000256" key="9">
    <source>
        <dbReference type="ARBA" id="ARBA00022840"/>
    </source>
</evidence>
<dbReference type="CDD" id="cd00028">
    <property type="entry name" value="B_lectin"/>
    <property type="match status" value="1"/>
</dbReference>
<dbReference type="SMART" id="SM00473">
    <property type="entry name" value="PAN_AP"/>
    <property type="match status" value="1"/>
</dbReference>
<dbReference type="InterPro" id="IPR000742">
    <property type="entry name" value="EGF"/>
</dbReference>
<dbReference type="PROSITE" id="PS50026">
    <property type="entry name" value="EGF_3"/>
    <property type="match status" value="1"/>
</dbReference>
<dbReference type="InterPro" id="IPR036426">
    <property type="entry name" value="Bulb-type_lectin_dom_sf"/>
</dbReference>
<comment type="catalytic activity">
    <reaction evidence="15 16">
        <text>L-seryl-[protein] + ATP = O-phospho-L-seryl-[protein] + ADP + H(+)</text>
        <dbReference type="Rhea" id="RHEA:17989"/>
        <dbReference type="Rhea" id="RHEA-COMP:9863"/>
        <dbReference type="Rhea" id="RHEA-COMP:11604"/>
        <dbReference type="ChEBI" id="CHEBI:15378"/>
        <dbReference type="ChEBI" id="CHEBI:29999"/>
        <dbReference type="ChEBI" id="CHEBI:30616"/>
        <dbReference type="ChEBI" id="CHEBI:83421"/>
        <dbReference type="ChEBI" id="CHEBI:456216"/>
        <dbReference type="EC" id="2.7.11.1"/>
    </reaction>
</comment>
<feature type="binding site" evidence="18">
    <location>
        <position position="549"/>
    </location>
    <ligand>
        <name>ATP</name>
        <dbReference type="ChEBI" id="CHEBI:30616"/>
    </ligand>
</feature>
<keyword evidence="2" id="KW-1003">Cell membrane</keyword>
<evidence type="ECO:0000259" key="21">
    <source>
        <dbReference type="PROSITE" id="PS50011"/>
    </source>
</evidence>
<dbReference type="Pfam" id="PF11883">
    <property type="entry name" value="DUF3403"/>
    <property type="match status" value="1"/>
</dbReference>
<dbReference type="SUPFAM" id="SSF51110">
    <property type="entry name" value="alpha-D-mannose-specific plant lectins"/>
    <property type="match status" value="1"/>
</dbReference>
<dbReference type="FunFam" id="3.30.200.20:FF:000195">
    <property type="entry name" value="G-type lectin S-receptor-like serine/threonine-protein kinase"/>
    <property type="match status" value="1"/>
</dbReference>
<dbReference type="InterPro" id="IPR008271">
    <property type="entry name" value="Ser/Thr_kinase_AS"/>
</dbReference>
<feature type="chain" id="PRO_5015106369" description="Receptor-like serine/threonine-protein kinase" evidence="20">
    <location>
        <begin position="25"/>
        <end position="837"/>
    </location>
</feature>
<dbReference type="PROSITE" id="PS50948">
    <property type="entry name" value="PAN"/>
    <property type="match status" value="1"/>
</dbReference>
<keyword evidence="6 20" id="KW-0732">Signal</keyword>
<dbReference type="CDD" id="cd14066">
    <property type="entry name" value="STKc_IRAK"/>
    <property type="match status" value="1"/>
</dbReference>
<comment type="subcellular location">
    <subcellularLocation>
        <location evidence="1">Cell membrane</location>
        <topology evidence="1">Single-pass type I membrane protein</topology>
    </subcellularLocation>
</comment>
<feature type="domain" description="Protein kinase" evidence="21">
    <location>
        <begin position="521"/>
        <end position="798"/>
    </location>
</feature>
<evidence type="ECO:0000313" key="25">
    <source>
        <dbReference type="EMBL" id="MBW80917.1"/>
    </source>
</evidence>
<dbReference type="PANTHER" id="PTHR27002">
    <property type="entry name" value="RECEPTOR-LIKE SERINE/THREONINE-PROTEIN KINASE SD1-8"/>
    <property type="match status" value="1"/>
</dbReference>
<feature type="domain" description="Apple" evidence="24">
    <location>
        <begin position="349"/>
        <end position="428"/>
    </location>
</feature>
<dbReference type="FunFam" id="1.10.510.10:FF:000060">
    <property type="entry name" value="G-type lectin S-receptor-like serine/threonine-protein kinase"/>
    <property type="match status" value="1"/>
</dbReference>
<evidence type="ECO:0000256" key="19">
    <source>
        <dbReference type="SAM" id="Phobius"/>
    </source>
</evidence>
<dbReference type="PIRSF" id="PIRSF000641">
    <property type="entry name" value="SRK"/>
    <property type="match status" value="1"/>
</dbReference>
<comment type="caution">
    <text evidence="17">Lacks conserved residue(s) required for the propagation of feature annotation.</text>
</comment>
<evidence type="ECO:0000259" key="24">
    <source>
        <dbReference type="PROSITE" id="PS50948"/>
    </source>
</evidence>
<evidence type="ECO:0000256" key="13">
    <source>
        <dbReference type="ARBA" id="ARBA00023180"/>
    </source>
</evidence>
<evidence type="ECO:0000259" key="22">
    <source>
        <dbReference type="PROSITE" id="PS50026"/>
    </source>
</evidence>
<dbReference type="Gene3D" id="2.90.10.10">
    <property type="entry name" value="Bulb-type lectin domain"/>
    <property type="match status" value="1"/>
</dbReference>
<keyword evidence="4 16" id="KW-0808">Transferase</keyword>
<dbReference type="PROSITE" id="PS00108">
    <property type="entry name" value="PROTEIN_KINASE_ST"/>
    <property type="match status" value="1"/>
</dbReference>
<evidence type="ECO:0000256" key="8">
    <source>
        <dbReference type="ARBA" id="ARBA00022777"/>
    </source>
</evidence>
<reference evidence="25" key="1">
    <citation type="submission" date="2018-02" db="EMBL/GenBank/DDBJ databases">
        <title>Rhizophora mucronata_Transcriptome.</title>
        <authorList>
            <person name="Meera S.P."/>
            <person name="Sreeshan A."/>
            <person name="Augustine A."/>
        </authorList>
    </citation>
    <scope>NUCLEOTIDE SEQUENCE</scope>
    <source>
        <tissue evidence="25">Leaf</tissue>
    </source>
</reference>
<evidence type="ECO:0000256" key="7">
    <source>
        <dbReference type="ARBA" id="ARBA00022741"/>
    </source>
</evidence>
<dbReference type="Gene3D" id="1.10.510.10">
    <property type="entry name" value="Transferase(Phosphotransferase) domain 1"/>
    <property type="match status" value="1"/>
</dbReference>
<name>A0A2P2IIC6_RHIMU</name>
<dbReference type="GO" id="GO:0048544">
    <property type="term" value="P:recognition of pollen"/>
    <property type="evidence" value="ECO:0007669"/>
    <property type="project" value="InterPro"/>
</dbReference>
<accession>A0A2P2IIC6</accession>
<dbReference type="SMART" id="SM00108">
    <property type="entry name" value="B_lectin"/>
    <property type="match status" value="1"/>
</dbReference>
<keyword evidence="17" id="KW-0245">EGF-like domain</keyword>
<dbReference type="FunFam" id="2.90.10.10:FF:000005">
    <property type="entry name" value="G-type lectin S-receptor-like serine/threonine-protein kinase"/>
    <property type="match status" value="1"/>
</dbReference>
<feature type="domain" description="EGF-like" evidence="22">
    <location>
        <begin position="290"/>
        <end position="329"/>
    </location>
</feature>
<dbReference type="InterPro" id="IPR003609">
    <property type="entry name" value="Pan_app"/>
</dbReference>
<evidence type="ECO:0000256" key="6">
    <source>
        <dbReference type="ARBA" id="ARBA00022729"/>
    </source>
</evidence>